<dbReference type="EMBL" id="JAVHUY010000025">
    <property type="protein sequence ID" value="MDQ7907791.1"/>
    <property type="molecule type" value="Genomic_DNA"/>
</dbReference>
<dbReference type="Proteomes" id="UP001230908">
    <property type="component" value="Unassembled WGS sequence"/>
</dbReference>
<organism evidence="1 2">
    <name type="scientific">Phytohabitans maris</name>
    <dbReference type="NCBI Taxonomy" id="3071409"/>
    <lineage>
        <taxon>Bacteria</taxon>
        <taxon>Bacillati</taxon>
        <taxon>Actinomycetota</taxon>
        <taxon>Actinomycetes</taxon>
        <taxon>Micromonosporales</taxon>
        <taxon>Micromonosporaceae</taxon>
    </lineage>
</organism>
<evidence type="ECO:0000313" key="2">
    <source>
        <dbReference type="Proteomes" id="UP001230908"/>
    </source>
</evidence>
<keyword evidence="2" id="KW-1185">Reference proteome</keyword>
<dbReference type="RefSeq" id="WP_308715065.1">
    <property type="nucleotide sequence ID" value="NZ_JAVHUY010000025.1"/>
</dbReference>
<reference evidence="1 2" key="1">
    <citation type="submission" date="2023-08" db="EMBL/GenBank/DDBJ databases">
        <title>Phytohabitans sansha sp. nov., isolated from marine sediment.</title>
        <authorList>
            <person name="Zhao Y."/>
            <person name="Yi K."/>
        </authorList>
    </citation>
    <scope>NUCLEOTIDE SEQUENCE [LARGE SCALE GENOMIC DNA]</scope>
    <source>
        <strain evidence="1 2">ZYX-F-186</strain>
    </source>
</reference>
<sequence length="510" mass="54712">MGVTGGDGELAGAWADAGRKLRKVFPRRERDAFDALVLGLLHPARPRPLAYAPAFATPDPGAERDLVRARLEMGVSTAAVLARECADPEVLAAVVALPWYDGAVGARQWLLRERPLDWAAAMVLAMIPVEARTLRRAGDPPPAPPAVPVPPPAHLRQLAALPPLLRGAVLTERSLAGDIAAQRRTFPPRLPLPLPRPWDDAELSFLAPDVPRSLLPSSAHPPQPREPVPDPVGGPAEAIALVRARPPRFGAHTMWVDGGFDTGYLVEGQELVYQVRWDAPPEAIRPGGPVVSNPGDQPTPPPREPAWIVDRVTRHVDAVDLAGLTLREFVDPRRAFPLPPGWRPEGRPPLPEGLAATAPPAVHSAAAPVLHEATTRYAAALATEAWPDFLVAWRVAVQTVRELATVDVTDPESVTAALLAARGSARADTLVDDASPLWRTPAGELARLARPEPEETDGEGVARRAARIAQAPPPVRVLALANARARSTVEAELFGVVPRARQEEIDALRR</sequence>
<name>A0ABU0ZMC8_9ACTN</name>
<gene>
    <name evidence="1" type="ORF">RB614_25035</name>
</gene>
<accession>A0ABU0ZMC8</accession>
<comment type="caution">
    <text evidence="1">The sequence shown here is derived from an EMBL/GenBank/DDBJ whole genome shotgun (WGS) entry which is preliminary data.</text>
</comment>
<proteinExistence type="predicted"/>
<evidence type="ECO:0000313" key="1">
    <source>
        <dbReference type="EMBL" id="MDQ7907791.1"/>
    </source>
</evidence>
<protein>
    <submittedName>
        <fullName evidence="1">Uncharacterized protein</fullName>
    </submittedName>
</protein>